<protein>
    <submittedName>
        <fullName evidence="6">WIF domain-containing protein</fullName>
    </submittedName>
</protein>
<feature type="signal peptide" evidence="3">
    <location>
        <begin position="1"/>
        <end position="20"/>
    </location>
</feature>
<dbReference type="InterPro" id="IPR038677">
    <property type="entry name" value="WIF_sf"/>
</dbReference>
<evidence type="ECO:0000313" key="6">
    <source>
        <dbReference type="WBParaSite" id="EEL_0000480701-mRNA-1"/>
    </source>
</evidence>
<dbReference type="STRING" id="1147741.A0A0R3RSI4"/>
<evidence type="ECO:0000256" key="2">
    <source>
        <dbReference type="ARBA" id="ARBA00023180"/>
    </source>
</evidence>
<dbReference type="WBParaSite" id="EEL_0000480701-mRNA-1">
    <property type="protein sequence ID" value="EEL_0000480701-mRNA-1"/>
    <property type="gene ID" value="EEL_0000480701"/>
</dbReference>
<name>A0A0R3RSI4_9BILA</name>
<accession>A0A0R3RSI4</accession>
<feature type="domain" description="WIF" evidence="4">
    <location>
        <begin position="24"/>
        <end position="85"/>
    </location>
</feature>
<keyword evidence="2" id="KW-0325">Glycoprotein</keyword>
<reference evidence="6" key="1">
    <citation type="submission" date="2017-02" db="UniProtKB">
        <authorList>
            <consortium name="WormBaseParasite"/>
        </authorList>
    </citation>
    <scope>IDENTIFICATION</scope>
</reference>
<sequence length="85" mass="10049">MKWTFIIIPQLSFFSHLVHSMINLFITKAEMDRTLGLDVQLNYIENGTINLYSVKFPYRINASIAYVQFSWNTKVLDRPVNFLFN</sequence>
<evidence type="ECO:0000256" key="1">
    <source>
        <dbReference type="ARBA" id="ARBA00022729"/>
    </source>
</evidence>
<dbReference type="Gene3D" id="2.60.40.2170">
    <property type="entry name" value="Wnt, WIF domain"/>
    <property type="match status" value="1"/>
</dbReference>
<dbReference type="Pfam" id="PF02019">
    <property type="entry name" value="WIF"/>
    <property type="match status" value="1"/>
</dbReference>
<evidence type="ECO:0000259" key="4">
    <source>
        <dbReference type="PROSITE" id="PS50814"/>
    </source>
</evidence>
<dbReference type="AlphaFoldDB" id="A0A0R3RSI4"/>
<dbReference type="InterPro" id="IPR003306">
    <property type="entry name" value="WIF"/>
</dbReference>
<dbReference type="Proteomes" id="UP000050640">
    <property type="component" value="Unplaced"/>
</dbReference>
<keyword evidence="1 3" id="KW-0732">Signal</keyword>
<dbReference type="PROSITE" id="PS50814">
    <property type="entry name" value="WIF"/>
    <property type="match status" value="1"/>
</dbReference>
<feature type="chain" id="PRO_5006447756" evidence="3">
    <location>
        <begin position="21"/>
        <end position="85"/>
    </location>
</feature>
<evidence type="ECO:0000256" key="3">
    <source>
        <dbReference type="SAM" id="SignalP"/>
    </source>
</evidence>
<organism evidence="5 6">
    <name type="scientific">Elaeophora elaphi</name>
    <dbReference type="NCBI Taxonomy" id="1147741"/>
    <lineage>
        <taxon>Eukaryota</taxon>
        <taxon>Metazoa</taxon>
        <taxon>Ecdysozoa</taxon>
        <taxon>Nematoda</taxon>
        <taxon>Chromadorea</taxon>
        <taxon>Rhabditida</taxon>
        <taxon>Spirurina</taxon>
        <taxon>Spiruromorpha</taxon>
        <taxon>Filarioidea</taxon>
        <taxon>Onchocercidae</taxon>
        <taxon>Elaeophora</taxon>
    </lineage>
</organism>
<proteinExistence type="predicted"/>
<evidence type="ECO:0000313" key="5">
    <source>
        <dbReference type="Proteomes" id="UP000050640"/>
    </source>
</evidence>
<keyword evidence="5" id="KW-1185">Reference proteome</keyword>